<dbReference type="Proteomes" id="UP000004509">
    <property type="component" value="Unassembled WGS sequence"/>
</dbReference>
<sequence>MSIKNEKNGQKVLKNLHSYSIIRNGTGSVPQVLISCIYPYERLTADFAAPIYHGTDLF</sequence>
<proteinExistence type="predicted"/>
<gene>
    <name evidence="1" type="ORF">TREVI0001_0773</name>
</gene>
<dbReference type="EMBL" id="ACYH01000041">
    <property type="protein sequence ID" value="EEV20007.1"/>
    <property type="molecule type" value="Genomic_DNA"/>
</dbReference>
<name>C8PR82_9SPIR</name>
<dbReference type="STRING" id="596324.TREVI0001_0773"/>
<dbReference type="AlphaFoldDB" id="C8PR82"/>
<accession>C8PR82</accession>
<evidence type="ECO:0000313" key="1">
    <source>
        <dbReference type="EMBL" id="EEV20007.1"/>
    </source>
</evidence>
<protein>
    <submittedName>
        <fullName evidence="1">Uncharacterized protein</fullName>
    </submittedName>
</protein>
<evidence type="ECO:0000313" key="2">
    <source>
        <dbReference type="Proteomes" id="UP000004509"/>
    </source>
</evidence>
<comment type="caution">
    <text evidence="1">The sequence shown here is derived from an EMBL/GenBank/DDBJ whole genome shotgun (WGS) entry which is preliminary data.</text>
</comment>
<reference evidence="1 2" key="1">
    <citation type="submission" date="2009-07" db="EMBL/GenBank/DDBJ databases">
        <authorList>
            <person name="Madupu R."/>
            <person name="Sebastian Y."/>
            <person name="Durkin A.S."/>
            <person name="Torralba M."/>
            <person name="Methe B."/>
            <person name="Sutton G.G."/>
            <person name="Strausberg R.L."/>
            <person name="Nelson K.E."/>
        </authorList>
    </citation>
    <scope>NUCLEOTIDE SEQUENCE [LARGE SCALE GENOMIC DNA]</scope>
    <source>
        <strain evidence="1 2">ATCC 35580</strain>
    </source>
</reference>
<organism evidence="1 2">
    <name type="scientific">Treponema vincentii ATCC 35580</name>
    <dbReference type="NCBI Taxonomy" id="596324"/>
    <lineage>
        <taxon>Bacteria</taxon>
        <taxon>Pseudomonadati</taxon>
        <taxon>Spirochaetota</taxon>
        <taxon>Spirochaetia</taxon>
        <taxon>Spirochaetales</taxon>
        <taxon>Treponemataceae</taxon>
        <taxon>Treponema</taxon>
    </lineage>
</organism>